<keyword evidence="3" id="KW-1185">Reference proteome</keyword>
<evidence type="ECO:0000256" key="1">
    <source>
        <dbReference type="SAM" id="MobiDB-lite"/>
    </source>
</evidence>
<protein>
    <recommendedName>
        <fullName evidence="4">DUF2946 domain-containing protein</fullName>
    </recommendedName>
</protein>
<name>A0A4R1X8V6_ACICA</name>
<reference evidence="2 3" key="1">
    <citation type="submission" date="2019-03" db="EMBL/GenBank/DDBJ databases">
        <title>Genomic analyses of the natural microbiome of Caenorhabditis elegans.</title>
        <authorList>
            <person name="Samuel B."/>
        </authorList>
    </citation>
    <scope>NUCLEOTIDE SEQUENCE [LARGE SCALE GENOMIC DNA]</scope>
    <source>
        <strain evidence="2 3">JUb89</strain>
    </source>
</reference>
<dbReference type="AlphaFoldDB" id="A0A4R1X8V6"/>
<organism evidence="2 3">
    <name type="scientific">Acinetobacter calcoaceticus</name>
    <dbReference type="NCBI Taxonomy" id="471"/>
    <lineage>
        <taxon>Bacteria</taxon>
        <taxon>Pseudomonadati</taxon>
        <taxon>Pseudomonadota</taxon>
        <taxon>Gammaproteobacteria</taxon>
        <taxon>Moraxellales</taxon>
        <taxon>Moraxellaceae</taxon>
        <taxon>Acinetobacter</taxon>
        <taxon>Acinetobacter calcoaceticus/baumannii complex</taxon>
    </lineage>
</organism>
<evidence type="ECO:0008006" key="4">
    <source>
        <dbReference type="Google" id="ProtNLM"/>
    </source>
</evidence>
<dbReference type="OrthoDB" id="6712939at2"/>
<accession>A0A4R1X8V6</accession>
<evidence type="ECO:0000313" key="2">
    <source>
        <dbReference type="EMBL" id="TCM59091.1"/>
    </source>
</evidence>
<proteinExistence type="predicted"/>
<sequence>MSNAFSQSMHGSNPASAVMQMQHTNHQEPLSQSSTAQSASPDPHCMQMDTAQQADPTTHQQPSLSCQSSSMDAAMTQGHCDHCNMSLCQSAAAWIHPSVTALDIRAITAMPVRIMSDYSAQHLAGYWQQILRPPKA</sequence>
<gene>
    <name evidence="2" type="ORF">EC844_1515</name>
</gene>
<dbReference type="EMBL" id="SLVJ01000051">
    <property type="protein sequence ID" value="TCM59091.1"/>
    <property type="molecule type" value="Genomic_DNA"/>
</dbReference>
<evidence type="ECO:0000313" key="3">
    <source>
        <dbReference type="Proteomes" id="UP000294963"/>
    </source>
</evidence>
<feature type="compositionally biased region" description="Polar residues" evidence="1">
    <location>
        <begin position="1"/>
        <end position="40"/>
    </location>
</feature>
<feature type="compositionally biased region" description="Polar residues" evidence="1">
    <location>
        <begin position="49"/>
        <end position="71"/>
    </location>
</feature>
<dbReference type="Proteomes" id="UP000294963">
    <property type="component" value="Unassembled WGS sequence"/>
</dbReference>
<comment type="caution">
    <text evidence="2">The sequence shown here is derived from an EMBL/GenBank/DDBJ whole genome shotgun (WGS) entry which is preliminary data.</text>
</comment>
<feature type="region of interest" description="Disordered" evidence="1">
    <location>
        <begin position="1"/>
        <end position="71"/>
    </location>
</feature>